<dbReference type="Pfam" id="PF13932">
    <property type="entry name" value="SAM_GIDA_C"/>
    <property type="match status" value="1"/>
</dbReference>
<dbReference type="EMBL" id="BRXW01000030">
    <property type="protein sequence ID" value="GMI01040.1"/>
    <property type="molecule type" value="Genomic_DNA"/>
</dbReference>
<dbReference type="InterPro" id="IPR026904">
    <property type="entry name" value="MnmG_C"/>
</dbReference>
<dbReference type="Gene3D" id="1.10.150.570">
    <property type="entry name" value="GidA associated domain, C-terminal subdomain"/>
    <property type="match status" value="1"/>
</dbReference>
<dbReference type="Pfam" id="PF21680">
    <property type="entry name" value="GIDA_C_1st"/>
    <property type="match status" value="1"/>
</dbReference>
<name>A0A9W7C1M0_9STRA</name>
<dbReference type="FunFam" id="3.50.50.60:FF:000002">
    <property type="entry name" value="tRNA uridine 5-carboxymethylaminomethyl modification enzyme MnmG"/>
    <property type="match status" value="1"/>
</dbReference>
<dbReference type="InterPro" id="IPR049312">
    <property type="entry name" value="GIDA_C_N"/>
</dbReference>
<comment type="cofactor">
    <cofactor evidence="1">
        <name>FAD</name>
        <dbReference type="ChEBI" id="CHEBI:57692"/>
    </cofactor>
</comment>
<evidence type="ECO:0000256" key="4">
    <source>
        <dbReference type="ARBA" id="ARBA00022827"/>
    </source>
</evidence>
<dbReference type="InterPro" id="IPR044920">
    <property type="entry name" value="MnmG_C_subdom_sf"/>
</dbReference>
<dbReference type="OrthoDB" id="3329at2759"/>
<evidence type="ECO:0000259" key="5">
    <source>
        <dbReference type="SMART" id="SM01228"/>
    </source>
</evidence>
<proteinExistence type="inferred from homology"/>
<dbReference type="Gene3D" id="1.10.10.1800">
    <property type="entry name" value="tRNA uridine 5-carboxymethylaminomethyl modification enzyme MnmG/GidA"/>
    <property type="match status" value="1"/>
</dbReference>
<keyword evidence="3" id="KW-0285">Flavoprotein</keyword>
<dbReference type="PANTHER" id="PTHR11806:SF0">
    <property type="entry name" value="PROTEIN MTO1 HOMOLOG, MITOCHONDRIAL"/>
    <property type="match status" value="1"/>
</dbReference>
<gene>
    <name evidence="6" type="ORF">TrLO_g482</name>
</gene>
<dbReference type="GO" id="GO:0002098">
    <property type="term" value="P:tRNA wobble uridine modification"/>
    <property type="evidence" value="ECO:0007669"/>
    <property type="project" value="InterPro"/>
</dbReference>
<protein>
    <recommendedName>
        <fullName evidence="5">tRNA uridine 5-carboxymethylaminomethyl modification enzyme C-terminal subdomain domain-containing protein</fullName>
    </recommendedName>
</protein>
<feature type="domain" description="tRNA uridine 5-carboxymethylaminomethyl modification enzyme C-terminal subdomain" evidence="5">
    <location>
        <begin position="604"/>
        <end position="677"/>
    </location>
</feature>
<dbReference type="GO" id="GO:0050660">
    <property type="term" value="F:flavin adenine dinucleotide binding"/>
    <property type="evidence" value="ECO:0007669"/>
    <property type="project" value="InterPro"/>
</dbReference>
<evidence type="ECO:0000313" key="7">
    <source>
        <dbReference type="Proteomes" id="UP001165122"/>
    </source>
</evidence>
<dbReference type="AlphaFoldDB" id="A0A9W7C1M0"/>
<evidence type="ECO:0000256" key="2">
    <source>
        <dbReference type="ARBA" id="ARBA00007653"/>
    </source>
</evidence>
<dbReference type="InterPro" id="IPR036188">
    <property type="entry name" value="FAD/NAD-bd_sf"/>
</dbReference>
<evidence type="ECO:0000313" key="6">
    <source>
        <dbReference type="EMBL" id="GMI01040.1"/>
    </source>
</evidence>
<dbReference type="SMART" id="SM01228">
    <property type="entry name" value="GIDA_assoc_3"/>
    <property type="match status" value="1"/>
</dbReference>
<dbReference type="GO" id="GO:0005737">
    <property type="term" value="C:cytoplasm"/>
    <property type="evidence" value="ECO:0007669"/>
    <property type="project" value="UniProtKB-ARBA"/>
</dbReference>
<reference evidence="7" key="1">
    <citation type="journal article" date="2023" name="Commun. Biol.">
        <title>Genome analysis of Parmales, the sister group of diatoms, reveals the evolutionary specialization of diatoms from phago-mixotrophs to photoautotrophs.</title>
        <authorList>
            <person name="Ban H."/>
            <person name="Sato S."/>
            <person name="Yoshikawa S."/>
            <person name="Yamada K."/>
            <person name="Nakamura Y."/>
            <person name="Ichinomiya M."/>
            <person name="Sato N."/>
            <person name="Blanc-Mathieu R."/>
            <person name="Endo H."/>
            <person name="Kuwata A."/>
            <person name="Ogata H."/>
        </authorList>
    </citation>
    <scope>NUCLEOTIDE SEQUENCE [LARGE SCALE GENOMIC DNA]</scope>
    <source>
        <strain evidence="7">NIES 3700</strain>
    </source>
</reference>
<keyword evidence="4" id="KW-0274">FAD</keyword>
<evidence type="ECO:0000256" key="1">
    <source>
        <dbReference type="ARBA" id="ARBA00001974"/>
    </source>
</evidence>
<accession>A0A9W7C1M0</accession>
<dbReference type="PANTHER" id="PTHR11806">
    <property type="entry name" value="GLUCOSE INHIBITED DIVISION PROTEIN A"/>
    <property type="match status" value="1"/>
</dbReference>
<dbReference type="Gene3D" id="3.50.50.60">
    <property type="entry name" value="FAD/NAD(P)-binding domain"/>
    <property type="match status" value="2"/>
</dbReference>
<dbReference type="InterPro" id="IPR004416">
    <property type="entry name" value="MnmG"/>
</dbReference>
<dbReference type="InterPro" id="IPR040131">
    <property type="entry name" value="MnmG_N"/>
</dbReference>
<dbReference type="Pfam" id="PF01134">
    <property type="entry name" value="GIDA"/>
    <property type="match status" value="1"/>
</dbReference>
<organism evidence="6 7">
    <name type="scientific">Triparma laevis f. longispina</name>
    <dbReference type="NCBI Taxonomy" id="1714387"/>
    <lineage>
        <taxon>Eukaryota</taxon>
        <taxon>Sar</taxon>
        <taxon>Stramenopiles</taxon>
        <taxon>Ochrophyta</taxon>
        <taxon>Bolidophyceae</taxon>
        <taxon>Parmales</taxon>
        <taxon>Triparmaceae</taxon>
        <taxon>Triparma</taxon>
    </lineage>
</organism>
<sequence length="694" mass="76939">MLSIRSLRALSTSTFPLPPAPPSSTPSLLLTTHTPTSTYGTIIIGGGHAGCEALSSSSTLTETLCITQNLAQVGELSCNPSIGGIGKGHLVREIDALDGVMGKAADLGCCHFRMLNERKGTAVRGPRGQMDRDLYKSAVQNILKEKENLKFLEGAVEDLIIEETGEGKVIRGVITNTGESILSSNVVVTTGTFLGGTLMCGLERYAGGRHLRDSEQVEPPSNALSQTFRKLNFDIGRLKTGTPPRLNGDTIDYDLLEKQGSDPNPIGFDHVRQFKGLRLPMEKDFITCFKTATNEQTHKLCLEYEHLLPKYDGADGDGMGPRYCPSIYKKVQRFPERNGHNCFLEPEGINTNIVYPNGMSGPYPPEIQQKIINSMYGMEKTEIIVPGYDVEYDFINPISLKHTLETKDIAGLYLAGQICGTTGYEEAAAQGVVAGINAGLRARNDDREFIVGRDEGYIGVLVDDLVTKGVSEPYRMFTSRSEYRLSLRADNADLRLTRKGVEFGVVQDPERVDALEERKKEVERGVSELEKFRLFVSEWNEKGGDKMGGTFSASSKKKSVKKSAHEVLRMPHVTLSDIEEIMEVEDPSFTPVSLNSHDTVEATVKYSAYLHRQEKDMDSWRKSQGLLIPPDIVYDRNNFPTLKEEELQLLKKFRPGTLGDANSIQGITPQGLVYLQQFIRKRGRSRDRKRASQK</sequence>
<dbReference type="GO" id="GO:0030488">
    <property type="term" value="P:tRNA methylation"/>
    <property type="evidence" value="ECO:0007669"/>
    <property type="project" value="TreeGrafter"/>
</dbReference>
<dbReference type="InterPro" id="IPR047001">
    <property type="entry name" value="MnmG_C_subdom"/>
</dbReference>
<comment type="caution">
    <text evidence="6">The sequence shown here is derived from an EMBL/GenBank/DDBJ whole genome shotgun (WGS) entry which is preliminary data.</text>
</comment>
<dbReference type="Proteomes" id="UP001165122">
    <property type="component" value="Unassembled WGS sequence"/>
</dbReference>
<evidence type="ECO:0000256" key="3">
    <source>
        <dbReference type="ARBA" id="ARBA00022630"/>
    </source>
</evidence>
<keyword evidence="7" id="KW-1185">Reference proteome</keyword>
<dbReference type="NCBIfam" id="TIGR00136">
    <property type="entry name" value="mnmG_gidA"/>
    <property type="match status" value="1"/>
</dbReference>
<dbReference type="SUPFAM" id="SSF51905">
    <property type="entry name" value="FAD/NAD(P)-binding domain"/>
    <property type="match status" value="1"/>
</dbReference>
<comment type="similarity">
    <text evidence="2">Belongs to the MnmG family.</text>
</comment>
<dbReference type="InterPro" id="IPR002218">
    <property type="entry name" value="MnmG-rel"/>
</dbReference>